<proteinExistence type="predicted"/>
<dbReference type="Proteomes" id="UP000043699">
    <property type="component" value="Unassembled WGS sequence"/>
</dbReference>
<evidence type="ECO:0000313" key="2">
    <source>
        <dbReference type="Proteomes" id="UP000043699"/>
    </source>
</evidence>
<dbReference type="AlphaFoldDB" id="A0A098EQZ0"/>
<dbReference type="PANTHER" id="PTHR36439:SF1">
    <property type="entry name" value="DUF1697 DOMAIN-CONTAINING PROTEIN"/>
    <property type="match status" value="1"/>
</dbReference>
<organism evidence="1 2">
    <name type="scientific">Planococcus massiliensis</name>
    <dbReference type="NCBI Taxonomy" id="1499687"/>
    <lineage>
        <taxon>Bacteria</taxon>
        <taxon>Bacillati</taxon>
        <taxon>Bacillota</taxon>
        <taxon>Bacilli</taxon>
        <taxon>Bacillales</taxon>
        <taxon>Caryophanaceae</taxon>
        <taxon>Planococcus</taxon>
    </lineage>
</organism>
<dbReference type="STRING" id="1499687.BN1080_02720"/>
<accession>A0A098EQZ0</accession>
<dbReference type="PIRSF" id="PIRSF008502">
    <property type="entry name" value="UCP008502"/>
    <property type="match status" value="1"/>
</dbReference>
<dbReference type="EMBL" id="CCXS01000001">
    <property type="protein sequence ID" value="CEG23716.1"/>
    <property type="molecule type" value="Genomic_DNA"/>
</dbReference>
<protein>
    <recommendedName>
        <fullName evidence="3">DUF1697 domain-containing protein</fullName>
    </recommendedName>
</protein>
<sequence>MDDTYIALLRGINVGGNNKIDMKALKLAFEQAGFTAVKTYINSGNILFKSGHLPKKELGPITENAILEHFGLNIKVLIYAAKEFLSIAKALPENWVNDKEMKSDVLFLWEEVDDEKVMEQLQLKPEVDQVIYVPGAILWTVARENVAKSGMVKIVGTDIYRKVTIRNINTVRKLVSLIENLT</sequence>
<dbReference type="Pfam" id="PF08002">
    <property type="entry name" value="DUF1697"/>
    <property type="match status" value="1"/>
</dbReference>
<evidence type="ECO:0008006" key="3">
    <source>
        <dbReference type="Google" id="ProtNLM"/>
    </source>
</evidence>
<dbReference type="SUPFAM" id="SSF160379">
    <property type="entry name" value="SP0830-like"/>
    <property type="match status" value="1"/>
</dbReference>
<dbReference type="RefSeq" id="WP_052652627.1">
    <property type="nucleotide sequence ID" value="NZ_CCXS01000001.1"/>
</dbReference>
<gene>
    <name evidence="1" type="ORF">BN1080_02720</name>
</gene>
<dbReference type="Gene3D" id="3.30.70.1260">
    <property type="entry name" value="bacterial protein sp0830 like"/>
    <property type="match status" value="1"/>
</dbReference>
<dbReference type="InterPro" id="IPR012545">
    <property type="entry name" value="DUF1697"/>
</dbReference>
<dbReference type="PANTHER" id="PTHR36439">
    <property type="entry name" value="BLL4334 PROTEIN"/>
    <property type="match status" value="1"/>
</dbReference>
<dbReference type="OrthoDB" id="9806494at2"/>
<reference evidence="1 2" key="1">
    <citation type="submission" date="2014-09" db="EMBL/GenBank/DDBJ databases">
        <authorList>
            <person name="Urmite Genomes Urmite Genomes"/>
        </authorList>
    </citation>
    <scope>NUCLEOTIDE SEQUENCE [LARGE SCALE GENOMIC DNA]</scope>
    <source>
        <strain evidence="1 2">ES2</strain>
    </source>
</reference>
<keyword evidence="2" id="KW-1185">Reference proteome</keyword>
<dbReference type="Gene3D" id="3.30.70.1280">
    <property type="entry name" value="SP0830-like domains"/>
    <property type="match status" value="1"/>
</dbReference>
<name>A0A098EQZ0_9BACL</name>
<evidence type="ECO:0000313" key="1">
    <source>
        <dbReference type="EMBL" id="CEG23716.1"/>
    </source>
</evidence>